<proteinExistence type="predicted"/>
<name>A0A5J4T9M5_9EUKA</name>
<sequence length="291" mass="33275">NYTQYPPPLILEEQFVNENSLTPVGRQISSPPPILLSHLSNWISSSRINQDVDPTISAQIPPPQLEDLQSVKEHKLSSQSMLFPFNVTNIPPPFADSQSENKELLIVTWAPLLINTYIAPPLLEETHPVKLQLSISNILDDVPRFAFIIPPFTFVVPDYIVKIIRQKRAFPLIINQPPMFNYTSLYVSISSGLFMKVRGDDYAEDTVNCEESVVQSIIYTVYSVTELIVLLKVDASKDQHRSDYVHQLRSSSPVVPTQYQSPLTQKNSLFILQVRIIRRRKEQILFLEYNL</sequence>
<dbReference type="EMBL" id="SNRW01035167">
    <property type="protein sequence ID" value="KAA6355104.1"/>
    <property type="molecule type" value="Genomic_DNA"/>
</dbReference>
<reference evidence="1 2" key="1">
    <citation type="submission" date="2019-03" db="EMBL/GenBank/DDBJ databases">
        <title>Single cell metagenomics reveals metabolic interactions within the superorganism composed of flagellate Streblomastix strix and complex community of Bacteroidetes bacteria on its surface.</title>
        <authorList>
            <person name="Treitli S.C."/>
            <person name="Kolisko M."/>
            <person name="Husnik F."/>
            <person name="Keeling P."/>
            <person name="Hampl V."/>
        </authorList>
    </citation>
    <scope>NUCLEOTIDE SEQUENCE [LARGE SCALE GENOMIC DNA]</scope>
    <source>
        <strain evidence="1">ST1C</strain>
    </source>
</reference>
<feature type="non-terminal residue" evidence="1">
    <location>
        <position position="1"/>
    </location>
</feature>
<comment type="caution">
    <text evidence="1">The sequence shown here is derived from an EMBL/GenBank/DDBJ whole genome shotgun (WGS) entry which is preliminary data.</text>
</comment>
<organism evidence="1 2">
    <name type="scientific">Streblomastix strix</name>
    <dbReference type="NCBI Taxonomy" id="222440"/>
    <lineage>
        <taxon>Eukaryota</taxon>
        <taxon>Metamonada</taxon>
        <taxon>Preaxostyla</taxon>
        <taxon>Oxymonadida</taxon>
        <taxon>Streblomastigidae</taxon>
        <taxon>Streblomastix</taxon>
    </lineage>
</organism>
<dbReference type="AlphaFoldDB" id="A0A5J4T9M5"/>
<dbReference type="Proteomes" id="UP000324800">
    <property type="component" value="Unassembled WGS sequence"/>
</dbReference>
<gene>
    <name evidence="1" type="ORF">EZS28_049369</name>
</gene>
<evidence type="ECO:0000313" key="1">
    <source>
        <dbReference type="EMBL" id="KAA6355104.1"/>
    </source>
</evidence>
<evidence type="ECO:0000313" key="2">
    <source>
        <dbReference type="Proteomes" id="UP000324800"/>
    </source>
</evidence>
<protein>
    <submittedName>
        <fullName evidence="1">Uncharacterized protein</fullName>
    </submittedName>
</protein>
<accession>A0A5J4T9M5</accession>